<gene>
    <name evidence="1" type="ORF">GHT06_011893</name>
</gene>
<reference evidence="1 2" key="1">
    <citation type="submission" date="2022-05" db="EMBL/GenBank/DDBJ databases">
        <title>A multi-omics perspective on studying reproductive biology in Daphnia sinensis.</title>
        <authorList>
            <person name="Jia J."/>
        </authorList>
    </citation>
    <scope>NUCLEOTIDE SEQUENCE [LARGE SCALE GENOMIC DNA]</scope>
    <source>
        <strain evidence="1 2">WSL</strain>
    </source>
</reference>
<dbReference type="AlphaFoldDB" id="A0AAD5KUW2"/>
<proteinExistence type="predicted"/>
<sequence length="66" mass="8016">MKDDYSKMMLGLFWRKKKLGKTNYAHVFVYQSEAQTRRKKNSTKKLPLTFQEMWIQRYKAAIQRGL</sequence>
<evidence type="ECO:0000313" key="2">
    <source>
        <dbReference type="Proteomes" id="UP000820818"/>
    </source>
</evidence>
<protein>
    <submittedName>
        <fullName evidence="1">Uncharacterized protein</fullName>
    </submittedName>
</protein>
<dbReference type="EMBL" id="WJBH02000003">
    <property type="protein sequence ID" value="KAI9560937.1"/>
    <property type="molecule type" value="Genomic_DNA"/>
</dbReference>
<accession>A0AAD5KUW2</accession>
<evidence type="ECO:0000313" key="1">
    <source>
        <dbReference type="EMBL" id="KAI9560937.1"/>
    </source>
</evidence>
<organism evidence="1 2">
    <name type="scientific">Daphnia sinensis</name>
    <dbReference type="NCBI Taxonomy" id="1820382"/>
    <lineage>
        <taxon>Eukaryota</taxon>
        <taxon>Metazoa</taxon>
        <taxon>Ecdysozoa</taxon>
        <taxon>Arthropoda</taxon>
        <taxon>Crustacea</taxon>
        <taxon>Branchiopoda</taxon>
        <taxon>Diplostraca</taxon>
        <taxon>Cladocera</taxon>
        <taxon>Anomopoda</taxon>
        <taxon>Daphniidae</taxon>
        <taxon>Daphnia</taxon>
        <taxon>Daphnia similis group</taxon>
    </lineage>
</organism>
<comment type="caution">
    <text evidence="1">The sequence shown here is derived from an EMBL/GenBank/DDBJ whole genome shotgun (WGS) entry which is preliminary data.</text>
</comment>
<name>A0AAD5KUW2_9CRUS</name>
<keyword evidence="2" id="KW-1185">Reference proteome</keyword>
<dbReference type="Proteomes" id="UP000820818">
    <property type="component" value="Linkage Group LG3"/>
</dbReference>